<gene>
    <name evidence="2" type="ORF">A2Y85_03060</name>
</gene>
<feature type="signal peptide" evidence="1">
    <location>
        <begin position="1"/>
        <end position="27"/>
    </location>
</feature>
<name>A0A1F4UDL7_UNCW3</name>
<organism evidence="2 3">
    <name type="scientific">candidate division WOR-3 bacterium RBG_13_43_14</name>
    <dbReference type="NCBI Taxonomy" id="1802590"/>
    <lineage>
        <taxon>Bacteria</taxon>
        <taxon>Bacteria division WOR-3</taxon>
    </lineage>
</organism>
<accession>A0A1F4UDL7</accession>
<feature type="chain" id="PRO_5009514830" description="Lipoprotein" evidence="1">
    <location>
        <begin position="28"/>
        <end position="257"/>
    </location>
</feature>
<evidence type="ECO:0000256" key="1">
    <source>
        <dbReference type="SAM" id="SignalP"/>
    </source>
</evidence>
<dbReference type="EMBL" id="MEUM01000040">
    <property type="protein sequence ID" value="OGC43022.1"/>
    <property type="molecule type" value="Genomic_DNA"/>
</dbReference>
<evidence type="ECO:0000313" key="2">
    <source>
        <dbReference type="EMBL" id="OGC43022.1"/>
    </source>
</evidence>
<evidence type="ECO:0008006" key="4">
    <source>
        <dbReference type="Google" id="ProtNLM"/>
    </source>
</evidence>
<dbReference type="PROSITE" id="PS51257">
    <property type="entry name" value="PROKAR_LIPOPROTEIN"/>
    <property type="match status" value="1"/>
</dbReference>
<proteinExistence type="predicted"/>
<dbReference type="Proteomes" id="UP000177025">
    <property type="component" value="Unassembled WGS sequence"/>
</dbReference>
<dbReference type="AlphaFoldDB" id="A0A1F4UDL7"/>
<evidence type="ECO:0000313" key="3">
    <source>
        <dbReference type="Proteomes" id="UP000177025"/>
    </source>
</evidence>
<sequence>MKMRTNKILAGLIPVLVLISLVACEQAQTNRSVADHALDVLKALRGAASYAPREDGSCGGFQLLGIDTFYVDDTTYGVRTVGYIYWDDNDTPNDTLDDIFTFVGQNEYLDWGFSENWFLSIKVNPGDRDTEMAVKNNTSQESLYVHFNPVNRPGGIQWGPGNYSNPYESIDITMGIHHAETPDNWDDNYSFLEFILENETQDTYDQYWVHADFRPDNSGSGEIRFQDQGGEIIATFEWDEFGRGTLVVDGYIYPFEW</sequence>
<comment type="caution">
    <text evidence="2">The sequence shown here is derived from an EMBL/GenBank/DDBJ whole genome shotgun (WGS) entry which is preliminary data.</text>
</comment>
<protein>
    <recommendedName>
        <fullName evidence="4">Lipoprotein</fullName>
    </recommendedName>
</protein>
<keyword evidence="1" id="KW-0732">Signal</keyword>
<reference evidence="2 3" key="1">
    <citation type="journal article" date="2016" name="Nat. Commun.">
        <title>Thousands of microbial genomes shed light on interconnected biogeochemical processes in an aquifer system.</title>
        <authorList>
            <person name="Anantharaman K."/>
            <person name="Brown C.T."/>
            <person name="Hug L.A."/>
            <person name="Sharon I."/>
            <person name="Castelle C.J."/>
            <person name="Probst A.J."/>
            <person name="Thomas B.C."/>
            <person name="Singh A."/>
            <person name="Wilkins M.J."/>
            <person name="Karaoz U."/>
            <person name="Brodie E.L."/>
            <person name="Williams K.H."/>
            <person name="Hubbard S.S."/>
            <person name="Banfield J.F."/>
        </authorList>
    </citation>
    <scope>NUCLEOTIDE SEQUENCE [LARGE SCALE GENOMIC DNA]</scope>
</reference>